<dbReference type="Proteomes" id="UP000219338">
    <property type="component" value="Unassembled WGS sequence"/>
</dbReference>
<dbReference type="AlphaFoldDB" id="A0A284S2M1"/>
<gene>
    <name evidence="1" type="ORF">ARMOST_18733</name>
</gene>
<sequence length="276" mass="30960">MSSVSPSSTSQISNDIDSGTITISKALPSLGYYVEDRNVRHLHRPFSLSGNPRVRRIINKIPPSTFNVYRLKSFTRPWKANIFLEHIRAKVLYSRYLKRLGLPPILSITTKQSPQRMDLSTASLSLVAVFNLLPMPPLSIPPSNTCLNKLASHNSTAFPLAKQFMIVELAEVVANLPTSDESNTHKIDRTTSAPFSRNATERIVRKAYGNGDNIISAELAPESQQNQNTVANTKIWLIEFKDEDSRLQGESIYSERRQNARLFSSSLFAAGFERRP</sequence>
<keyword evidence="2" id="KW-1185">Reference proteome</keyword>
<name>A0A284S2M1_ARMOS</name>
<reference evidence="2" key="1">
    <citation type="journal article" date="2017" name="Nat. Ecol. Evol.">
        <title>Genome expansion and lineage-specific genetic innovations in the forest pathogenic fungi Armillaria.</title>
        <authorList>
            <person name="Sipos G."/>
            <person name="Prasanna A.N."/>
            <person name="Walter M.C."/>
            <person name="O'Connor E."/>
            <person name="Balint B."/>
            <person name="Krizsan K."/>
            <person name="Kiss B."/>
            <person name="Hess J."/>
            <person name="Varga T."/>
            <person name="Slot J."/>
            <person name="Riley R."/>
            <person name="Boka B."/>
            <person name="Rigling D."/>
            <person name="Barry K."/>
            <person name="Lee J."/>
            <person name="Mihaltcheva S."/>
            <person name="LaButti K."/>
            <person name="Lipzen A."/>
            <person name="Waldron R."/>
            <person name="Moloney N.M."/>
            <person name="Sperisen C."/>
            <person name="Kredics L."/>
            <person name="Vagvoelgyi C."/>
            <person name="Patrignani A."/>
            <person name="Fitzpatrick D."/>
            <person name="Nagy I."/>
            <person name="Doyle S."/>
            <person name="Anderson J.B."/>
            <person name="Grigoriev I.V."/>
            <person name="Gueldener U."/>
            <person name="Muensterkoetter M."/>
            <person name="Nagy L.G."/>
        </authorList>
    </citation>
    <scope>NUCLEOTIDE SEQUENCE [LARGE SCALE GENOMIC DNA]</scope>
    <source>
        <strain evidence="2">C18/9</strain>
    </source>
</reference>
<dbReference type="OrthoDB" id="10476708at2759"/>
<organism evidence="1 2">
    <name type="scientific">Armillaria ostoyae</name>
    <name type="common">Armillaria root rot fungus</name>
    <dbReference type="NCBI Taxonomy" id="47428"/>
    <lineage>
        <taxon>Eukaryota</taxon>
        <taxon>Fungi</taxon>
        <taxon>Dikarya</taxon>
        <taxon>Basidiomycota</taxon>
        <taxon>Agaricomycotina</taxon>
        <taxon>Agaricomycetes</taxon>
        <taxon>Agaricomycetidae</taxon>
        <taxon>Agaricales</taxon>
        <taxon>Marasmiineae</taxon>
        <taxon>Physalacriaceae</taxon>
        <taxon>Armillaria</taxon>
    </lineage>
</organism>
<dbReference type="EMBL" id="FUEG01000027">
    <property type="protein sequence ID" value="SJL15245.1"/>
    <property type="molecule type" value="Genomic_DNA"/>
</dbReference>
<evidence type="ECO:0000313" key="1">
    <source>
        <dbReference type="EMBL" id="SJL15245.1"/>
    </source>
</evidence>
<proteinExistence type="predicted"/>
<protein>
    <submittedName>
        <fullName evidence="1">Uncharacterized protein</fullName>
    </submittedName>
</protein>
<evidence type="ECO:0000313" key="2">
    <source>
        <dbReference type="Proteomes" id="UP000219338"/>
    </source>
</evidence>
<accession>A0A284S2M1</accession>